<name>A0A2N9J5B3_FAGSY</name>
<reference evidence="1" key="1">
    <citation type="submission" date="2018-02" db="EMBL/GenBank/DDBJ databases">
        <authorList>
            <person name="Cohen D.B."/>
            <person name="Kent A.D."/>
        </authorList>
    </citation>
    <scope>NUCLEOTIDE SEQUENCE</scope>
</reference>
<dbReference type="PANTHER" id="PTHR35100:SF1">
    <property type="entry name" value="F15H11.13 PROTEIN"/>
    <property type="match status" value="1"/>
</dbReference>
<dbReference type="AlphaFoldDB" id="A0A2N9J5B3"/>
<gene>
    <name evidence="1" type="ORF">FSB_LOCUS60529</name>
</gene>
<dbReference type="EMBL" id="OIVN01006415">
    <property type="protein sequence ID" value="SPD32647.1"/>
    <property type="molecule type" value="Genomic_DNA"/>
</dbReference>
<sequence length="389" mass="43085">MRGQMGMRPLYLEESRDGFETIEDTHGCANFDWKAVVDGFRAVMAAVAEAEFTQVKGYQTHRAMMGLRELVSNGCRTMVDAAPPLNWFTCVGCSTESWWGIFVFYFNQAIHSVSLGTLVPIDASKFLLAIELIQFITEKLMSPQSTLNPSRALEGVCGVHVVPHSPFALEEATKDGDFPQSNSRSSAIEVNQRLLMQWVWQHRPACLRPIQGCIQGDQHLAETVTNVLTSLPFIALGIQAPRKNVNTKLYANSLIGVGVVSSLYHSSRGKLRQYLRWADYTMIATATVCLSRALRDDNPKLLTAASAFFLPVQPLMVSAVHTGMMEVVFAQRASQDPDLRMAYNVHKMSSLLSGVLFIADDVFPRTPFIHAAWHLTAAVGVSTCNKLLE</sequence>
<organism evidence="1">
    <name type="scientific">Fagus sylvatica</name>
    <name type="common">Beechnut</name>
    <dbReference type="NCBI Taxonomy" id="28930"/>
    <lineage>
        <taxon>Eukaryota</taxon>
        <taxon>Viridiplantae</taxon>
        <taxon>Streptophyta</taxon>
        <taxon>Embryophyta</taxon>
        <taxon>Tracheophyta</taxon>
        <taxon>Spermatophyta</taxon>
        <taxon>Magnoliopsida</taxon>
        <taxon>eudicotyledons</taxon>
        <taxon>Gunneridae</taxon>
        <taxon>Pentapetalae</taxon>
        <taxon>rosids</taxon>
        <taxon>fabids</taxon>
        <taxon>Fagales</taxon>
        <taxon>Fagaceae</taxon>
        <taxon>Fagus</taxon>
    </lineage>
</organism>
<protein>
    <submittedName>
        <fullName evidence="1">Uncharacterized protein</fullName>
    </submittedName>
</protein>
<proteinExistence type="predicted"/>
<accession>A0A2N9J5B3</accession>
<evidence type="ECO:0000313" key="1">
    <source>
        <dbReference type="EMBL" id="SPD32647.1"/>
    </source>
</evidence>
<dbReference type="PANTHER" id="PTHR35100">
    <property type="entry name" value="FOLD PROTEIN"/>
    <property type="match status" value="1"/>
</dbReference>